<protein>
    <submittedName>
        <fullName evidence="1">Uncharacterized protein</fullName>
    </submittedName>
</protein>
<keyword evidence="2" id="KW-1185">Reference proteome</keyword>
<organism evidence="1 2">
    <name type="scientific">Pseudodesulfovibrio nedwellii</name>
    <dbReference type="NCBI Taxonomy" id="2973072"/>
    <lineage>
        <taxon>Bacteria</taxon>
        <taxon>Pseudomonadati</taxon>
        <taxon>Thermodesulfobacteriota</taxon>
        <taxon>Desulfovibrionia</taxon>
        <taxon>Desulfovibrionales</taxon>
        <taxon>Desulfovibrionaceae</taxon>
    </lineage>
</organism>
<reference evidence="1 2" key="1">
    <citation type="submission" date="2022-08" db="EMBL/GenBank/DDBJ databases">
        <title>Genome Sequence of the sulphate-reducing bacterium, Pseudodesulfovibrio sp. SYK.</title>
        <authorList>
            <person name="Kondo R."/>
            <person name="Kataoka T."/>
        </authorList>
    </citation>
    <scope>NUCLEOTIDE SEQUENCE [LARGE SCALE GENOMIC DNA]</scope>
    <source>
        <strain evidence="1 2">SYK</strain>
    </source>
</reference>
<accession>A0ABM8AVT1</accession>
<dbReference type="Proteomes" id="UP001317742">
    <property type="component" value="Chromosome"/>
</dbReference>
<proteinExistence type="predicted"/>
<evidence type="ECO:0000313" key="2">
    <source>
        <dbReference type="Proteomes" id="UP001317742"/>
    </source>
</evidence>
<dbReference type="RefSeq" id="WP_281761594.1">
    <property type="nucleotide sequence ID" value="NZ_AP026709.1"/>
</dbReference>
<evidence type="ECO:0000313" key="1">
    <source>
        <dbReference type="EMBL" id="BDQ35658.1"/>
    </source>
</evidence>
<dbReference type="EMBL" id="AP026709">
    <property type="protein sequence ID" value="BDQ35658.1"/>
    <property type="molecule type" value="Genomic_DNA"/>
</dbReference>
<sequence>MPLKDYTEIVERLQQTLGKGFAEEPWVLNMPGKSIACKIDQHYYLAVMPAFLETLGRLGGIFPDQVLEALVKTGNLITKAPDRNPLLPLTVSWGGRGVTIKGAFVDADFIDRAVKTYGGYSSILTVSDLKISEENKPRIEEFFTDKTPPQALAYY</sequence>
<gene>
    <name evidence="1" type="ORF">SYK_00180</name>
</gene>
<name>A0ABM8AVT1_9BACT</name>